<proteinExistence type="predicted"/>
<comment type="caution">
    <text evidence="1">The sequence shown here is derived from an EMBL/GenBank/DDBJ whole genome shotgun (WGS) entry which is preliminary data.</text>
</comment>
<sequence>MCPKDMDASTFHLLSNFDTECLRNVNAYKECLQTKCGRTDDGQRQILKPHLSNQTDRSLYTFLRGHNNVTSRVFTRETAPPPTPGGHVFRLIGTIFELI</sequence>
<keyword evidence="2" id="KW-1185">Reference proteome</keyword>
<accession>A0A9D4HRH2</accession>
<dbReference type="Proteomes" id="UP000828390">
    <property type="component" value="Unassembled WGS sequence"/>
</dbReference>
<evidence type="ECO:0000313" key="1">
    <source>
        <dbReference type="EMBL" id="KAH3728366.1"/>
    </source>
</evidence>
<evidence type="ECO:0000313" key="2">
    <source>
        <dbReference type="Proteomes" id="UP000828390"/>
    </source>
</evidence>
<reference evidence="1" key="1">
    <citation type="journal article" date="2019" name="bioRxiv">
        <title>The Genome of the Zebra Mussel, Dreissena polymorpha: A Resource for Invasive Species Research.</title>
        <authorList>
            <person name="McCartney M.A."/>
            <person name="Auch B."/>
            <person name="Kono T."/>
            <person name="Mallez S."/>
            <person name="Zhang Y."/>
            <person name="Obille A."/>
            <person name="Becker A."/>
            <person name="Abrahante J.E."/>
            <person name="Garbe J."/>
            <person name="Badalamenti J.P."/>
            <person name="Herman A."/>
            <person name="Mangelson H."/>
            <person name="Liachko I."/>
            <person name="Sullivan S."/>
            <person name="Sone E.D."/>
            <person name="Koren S."/>
            <person name="Silverstein K.A.T."/>
            <person name="Beckman K.B."/>
            <person name="Gohl D.M."/>
        </authorList>
    </citation>
    <scope>NUCLEOTIDE SEQUENCE</scope>
    <source>
        <strain evidence="1">Duluth1</strain>
        <tissue evidence="1">Whole animal</tissue>
    </source>
</reference>
<name>A0A9D4HRH2_DREPO</name>
<protein>
    <submittedName>
        <fullName evidence="1">Uncharacterized protein</fullName>
    </submittedName>
</protein>
<organism evidence="1 2">
    <name type="scientific">Dreissena polymorpha</name>
    <name type="common">Zebra mussel</name>
    <name type="synonym">Mytilus polymorpha</name>
    <dbReference type="NCBI Taxonomy" id="45954"/>
    <lineage>
        <taxon>Eukaryota</taxon>
        <taxon>Metazoa</taxon>
        <taxon>Spiralia</taxon>
        <taxon>Lophotrochozoa</taxon>
        <taxon>Mollusca</taxon>
        <taxon>Bivalvia</taxon>
        <taxon>Autobranchia</taxon>
        <taxon>Heteroconchia</taxon>
        <taxon>Euheterodonta</taxon>
        <taxon>Imparidentia</taxon>
        <taxon>Neoheterodontei</taxon>
        <taxon>Myida</taxon>
        <taxon>Dreissenoidea</taxon>
        <taxon>Dreissenidae</taxon>
        <taxon>Dreissena</taxon>
    </lineage>
</organism>
<dbReference type="AlphaFoldDB" id="A0A9D4HRH2"/>
<reference evidence="1" key="2">
    <citation type="submission" date="2020-11" db="EMBL/GenBank/DDBJ databases">
        <authorList>
            <person name="McCartney M.A."/>
            <person name="Auch B."/>
            <person name="Kono T."/>
            <person name="Mallez S."/>
            <person name="Becker A."/>
            <person name="Gohl D.M."/>
            <person name="Silverstein K.A.T."/>
            <person name="Koren S."/>
            <person name="Bechman K.B."/>
            <person name="Herman A."/>
            <person name="Abrahante J.E."/>
            <person name="Garbe J."/>
        </authorList>
    </citation>
    <scope>NUCLEOTIDE SEQUENCE</scope>
    <source>
        <strain evidence="1">Duluth1</strain>
        <tissue evidence="1">Whole animal</tissue>
    </source>
</reference>
<dbReference type="EMBL" id="JAIWYP010000012">
    <property type="protein sequence ID" value="KAH3728366.1"/>
    <property type="molecule type" value="Genomic_DNA"/>
</dbReference>
<gene>
    <name evidence="1" type="ORF">DPMN_054320</name>
</gene>